<dbReference type="AlphaFoldDB" id="A0A133NT33"/>
<comment type="caution">
    <text evidence="1">The sequence shown here is derived from an EMBL/GenBank/DDBJ whole genome shotgun (WGS) entry which is preliminary data.</text>
</comment>
<dbReference type="PATRIC" id="fig|2702.99.peg.72"/>
<organism evidence="1 2">
    <name type="scientific">Gardnerella vaginalis</name>
    <dbReference type="NCBI Taxonomy" id="2702"/>
    <lineage>
        <taxon>Bacteria</taxon>
        <taxon>Bacillati</taxon>
        <taxon>Actinomycetota</taxon>
        <taxon>Actinomycetes</taxon>
        <taxon>Bifidobacteriales</taxon>
        <taxon>Bifidobacteriaceae</taxon>
        <taxon>Gardnerella</taxon>
    </lineage>
</organism>
<dbReference type="Proteomes" id="UP000070558">
    <property type="component" value="Unassembled WGS sequence"/>
</dbReference>
<gene>
    <name evidence="1" type="ORF">HMPREF3216_00074</name>
</gene>
<protein>
    <submittedName>
        <fullName evidence="1">Uncharacterized protein</fullName>
    </submittedName>
</protein>
<name>A0A133NT33_GARVA</name>
<feature type="non-terminal residue" evidence="1">
    <location>
        <position position="1"/>
    </location>
</feature>
<proteinExistence type="predicted"/>
<evidence type="ECO:0000313" key="2">
    <source>
        <dbReference type="Proteomes" id="UP000070558"/>
    </source>
</evidence>
<sequence length="47" mass="5117">LDFFKRGGGMLIANMAAPSLAVCHSPLWIVEQIFLCAPNAEEKKKGN</sequence>
<evidence type="ECO:0000313" key="1">
    <source>
        <dbReference type="EMBL" id="KXA19452.1"/>
    </source>
</evidence>
<reference evidence="1 2" key="1">
    <citation type="submission" date="2016-01" db="EMBL/GenBank/DDBJ databases">
        <authorList>
            <person name="Oliw E.H."/>
        </authorList>
    </citation>
    <scope>NUCLEOTIDE SEQUENCE [LARGE SCALE GENOMIC DNA]</scope>
    <source>
        <strain evidence="1 2">GED7760B</strain>
    </source>
</reference>
<accession>A0A133NT33</accession>
<dbReference type="EMBL" id="LRQA01000004">
    <property type="protein sequence ID" value="KXA19452.1"/>
    <property type="molecule type" value="Genomic_DNA"/>
</dbReference>